<dbReference type="InterPro" id="IPR008271">
    <property type="entry name" value="Ser/Thr_kinase_AS"/>
</dbReference>
<dbReference type="GO" id="GO:0005524">
    <property type="term" value="F:ATP binding"/>
    <property type="evidence" value="ECO:0007669"/>
    <property type="project" value="UniProtKB-UniRule"/>
</dbReference>
<keyword evidence="12" id="KW-0489">Methyltransferase</keyword>
<feature type="domain" description="Protein kinase" evidence="11">
    <location>
        <begin position="396"/>
        <end position="719"/>
    </location>
</feature>
<dbReference type="SUPFAM" id="SSF56112">
    <property type="entry name" value="Protein kinase-like (PK-like)"/>
    <property type="match status" value="1"/>
</dbReference>
<dbReference type="EC" id="2.1.1.205" evidence="12"/>
<dbReference type="InterPro" id="IPR011009">
    <property type="entry name" value="Kinase-like_dom_sf"/>
</dbReference>
<accession>A0AAF0DVP5</accession>
<name>A0AAF0DVP5_9BASI</name>
<evidence type="ECO:0000313" key="12">
    <source>
        <dbReference type="EMBL" id="WFC96649.1"/>
    </source>
</evidence>
<feature type="region of interest" description="Disordered" evidence="10">
    <location>
        <begin position="1"/>
        <end position="25"/>
    </location>
</feature>
<evidence type="ECO:0000256" key="2">
    <source>
        <dbReference type="ARBA" id="ARBA00022679"/>
    </source>
</evidence>
<feature type="cross-link" description="Glycyl lysine isopeptide (Lys-Gly) (interchain with G-Cter in SUMO2)" evidence="8">
    <location>
        <position position="526"/>
    </location>
</feature>
<dbReference type="Pfam" id="PF00069">
    <property type="entry name" value="Pkinase"/>
    <property type="match status" value="1"/>
</dbReference>
<protein>
    <submittedName>
        <fullName evidence="12">tRNA (Cytidine(32)/guanosine(34)-2'-O)-methyltransferase</fullName>
        <ecNumber evidence="12">2.1.1.205</ecNumber>
    </submittedName>
</protein>
<feature type="region of interest" description="Disordered" evidence="10">
    <location>
        <begin position="620"/>
        <end position="648"/>
    </location>
</feature>
<feature type="active site" description="Proton acceptor" evidence="6">
    <location>
        <position position="524"/>
    </location>
</feature>
<sequence length="789" mass="84920">MDQVSAARDRRDAADDGGIRAPLDDHARLLVQPNARLLRPTAETAPHVNNGLGLGLTPETGVPPAPSPPSLTSSSVPIVDVSPVAHPADAMNTPNVSPPHAPVDWDLMASLGLYAERPTTPDHASPLSPMSDMLTALPSAVSASESSFFPLARSSSLRSSNSIRSQRNWSEFDGHPVSPLPSPMIRSTQDPHGSPRELHSPEMPASPTEGISKTQAFFSPGAHPPPPKPPQNRSATVVRSASSRNASNSTDTQPRRQRALSSPHHTRSDTLPVPSSANAALAAAAAPSAAPPTLRAAPPQSERLSPALPIERKASRPNARHFYGPSMTVTNDSIVPSTSPPPASAPAPVPTPAPAPAPAPEAPGERDAAPEGDQLLNAVDQPTEQEDEQAGRVGPYRVLSRLGTGAFSKVLLAEPLEPPRGRVALKMIACEPWKIDRRMRVSWVREAEVLRHISHPNIVRFVNAFRTPHHYTLVLDAVDGGELFDLLAHHHAAIAEREWLVRRIFGELAGAVGWMHANNLVHRDIKLENIMITHTLFAPGHAPLTPAALGPIPLVKITDFGLARFIHADQLLETRCGSEEYAAPELIIGKKYDGHKTDAWALGVVLYALLTGGLPFLQSSTPSTPAEAHEQPTRERHHGAASAAEREAKSRKTHLLRIAKGELVWPQHANHLAESAASPHYEPALRLVTPQARHITQRFLRRDAARRATCWELWQDPWFLYGSFAAPQPALAPTPNDDATMLCVALEASAANERVALPYDPQDARGQAWIASHAATHGEAAPLYRDLPP</sequence>
<keyword evidence="2 12" id="KW-0808">Transferase</keyword>
<dbReference type="SMART" id="SM00220">
    <property type="entry name" value="S_TKc"/>
    <property type="match status" value="1"/>
</dbReference>
<dbReference type="GO" id="GO:0004674">
    <property type="term" value="F:protein serine/threonine kinase activity"/>
    <property type="evidence" value="ECO:0007669"/>
    <property type="project" value="UniProtKB-KW"/>
</dbReference>
<dbReference type="InterPro" id="IPR030616">
    <property type="entry name" value="Aur-like"/>
</dbReference>
<dbReference type="GO" id="GO:0032259">
    <property type="term" value="P:methylation"/>
    <property type="evidence" value="ECO:0007669"/>
    <property type="project" value="UniProtKB-KW"/>
</dbReference>
<keyword evidence="4" id="KW-0418">Kinase</keyword>
<dbReference type="PROSITE" id="PS50011">
    <property type="entry name" value="PROTEIN_KINASE_DOM"/>
    <property type="match status" value="1"/>
</dbReference>
<keyword evidence="1" id="KW-0723">Serine/threonine-protein kinase</keyword>
<dbReference type="GO" id="GO:0008168">
    <property type="term" value="F:methyltransferase activity"/>
    <property type="evidence" value="ECO:0007669"/>
    <property type="project" value="UniProtKB-KW"/>
</dbReference>
<feature type="compositionally biased region" description="Basic and acidic residues" evidence="10">
    <location>
        <begin position="7"/>
        <end position="25"/>
    </location>
</feature>
<evidence type="ECO:0000256" key="8">
    <source>
        <dbReference type="PIRSR" id="PIRSR630616-3"/>
    </source>
</evidence>
<feature type="binding site" evidence="7">
    <location>
        <position position="559"/>
    </location>
    <ligand>
        <name>ATP</name>
        <dbReference type="ChEBI" id="CHEBI:30616"/>
    </ligand>
</feature>
<dbReference type="InterPro" id="IPR017441">
    <property type="entry name" value="Protein_kinase_ATP_BS"/>
</dbReference>
<organism evidence="12 13">
    <name type="scientific">Malassezia brasiliensis</name>
    <dbReference type="NCBI Taxonomy" id="1821822"/>
    <lineage>
        <taxon>Eukaryota</taxon>
        <taxon>Fungi</taxon>
        <taxon>Dikarya</taxon>
        <taxon>Basidiomycota</taxon>
        <taxon>Ustilaginomycotina</taxon>
        <taxon>Malasseziomycetes</taxon>
        <taxon>Malasseziales</taxon>
        <taxon>Malasseziaceae</taxon>
        <taxon>Malassezia</taxon>
    </lineage>
</organism>
<evidence type="ECO:0000256" key="7">
    <source>
        <dbReference type="PIRSR" id="PIRSR630616-2"/>
    </source>
</evidence>
<evidence type="ECO:0000313" key="13">
    <source>
        <dbReference type="Proteomes" id="UP001216638"/>
    </source>
</evidence>
<reference evidence="12" key="1">
    <citation type="submission" date="2023-03" db="EMBL/GenBank/DDBJ databases">
        <title>Mating type loci evolution in Malassezia.</title>
        <authorList>
            <person name="Coelho M.A."/>
        </authorList>
    </citation>
    <scope>NUCLEOTIDE SEQUENCE</scope>
    <source>
        <strain evidence="12">CBS 14135</strain>
    </source>
</reference>
<evidence type="ECO:0000256" key="4">
    <source>
        <dbReference type="ARBA" id="ARBA00022777"/>
    </source>
</evidence>
<keyword evidence="13" id="KW-1185">Reference proteome</keyword>
<feature type="region of interest" description="Disordered" evidence="10">
    <location>
        <begin position="38"/>
        <end position="76"/>
    </location>
</feature>
<gene>
    <name evidence="12" type="ORF">MBRA1_003312</name>
</gene>
<evidence type="ECO:0000256" key="9">
    <source>
        <dbReference type="PROSITE-ProRule" id="PRU10141"/>
    </source>
</evidence>
<feature type="binding site" evidence="7 9">
    <location>
        <position position="426"/>
    </location>
    <ligand>
        <name>ATP</name>
        <dbReference type="ChEBI" id="CHEBI:30616"/>
    </ligand>
</feature>
<evidence type="ECO:0000256" key="10">
    <source>
        <dbReference type="SAM" id="MobiDB-lite"/>
    </source>
</evidence>
<keyword evidence="3 7" id="KW-0547">Nucleotide-binding</keyword>
<feature type="compositionally biased region" description="Pro residues" evidence="10">
    <location>
        <begin position="338"/>
        <end position="361"/>
    </location>
</feature>
<dbReference type="Proteomes" id="UP001216638">
    <property type="component" value="Chromosome 4"/>
</dbReference>
<dbReference type="InterPro" id="IPR000719">
    <property type="entry name" value="Prot_kinase_dom"/>
</dbReference>
<feature type="region of interest" description="Disordered" evidence="10">
    <location>
        <begin position="151"/>
        <end position="370"/>
    </location>
</feature>
<evidence type="ECO:0000256" key="5">
    <source>
        <dbReference type="ARBA" id="ARBA00022840"/>
    </source>
</evidence>
<dbReference type="AlphaFoldDB" id="A0AAF0DVP5"/>
<dbReference type="PANTHER" id="PTHR24350">
    <property type="entry name" value="SERINE/THREONINE-PROTEIN KINASE IAL-RELATED"/>
    <property type="match status" value="1"/>
</dbReference>
<feature type="compositionally biased region" description="Low complexity" evidence="10">
    <location>
        <begin position="151"/>
        <end position="169"/>
    </location>
</feature>
<dbReference type="PROSITE" id="PS00108">
    <property type="entry name" value="PROTEIN_KINASE_ST"/>
    <property type="match status" value="1"/>
</dbReference>
<feature type="compositionally biased region" description="Low complexity" evidence="10">
    <location>
        <begin position="271"/>
        <end position="299"/>
    </location>
</feature>
<evidence type="ECO:0000259" key="11">
    <source>
        <dbReference type="PROSITE" id="PS50011"/>
    </source>
</evidence>
<feature type="compositionally biased region" description="Low complexity" evidence="10">
    <location>
        <begin position="232"/>
        <end position="250"/>
    </location>
</feature>
<proteinExistence type="predicted"/>
<feature type="binding site" evidence="7">
    <location>
        <begin position="528"/>
        <end position="529"/>
    </location>
    <ligand>
        <name>ATP</name>
        <dbReference type="ChEBI" id="CHEBI:30616"/>
    </ligand>
</feature>
<dbReference type="EMBL" id="CP119954">
    <property type="protein sequence ID" value="WFC96649.1"/>
    <property type="molecule type" value="Genomic_DNA"/>
</dbReference>
<dbReference type="PROSITE" id="PS00107">
    <property type="entry name" value="PROTEIN_KINASE_ATP"/>
    <property type="match status" value="1"/>
</dbReference>
<evidence type="ECO:0000256" key="6">
    <source>
        <dbReference type="PIRSR" id="PIRSR630616-1"/>
    </source>
</evidence>
<keyword evidence="5 7" id="KW-0067">ATP-binding</keyword>
<evidence type="ECO:0000256" key="3">
    <source>
        <dbReference type="ARBA" id="ARBA00022741"/>
    </source>
</evidence>
<evidence type="ECO:0000256" key="1">
    <source>
        <dbReference type="ARBA" id="ARBA00022527"/>
    </source>
</evidence>
<dbReference type="Gene3D" id="1.10.510.10">
    <property type="entry name" value="Transferase(Phosphotransferase) domain 1"/>
    <property type="match status" value="1"/>
</dbReference>